<dbReference type="AlphaFoldDB" id="A0A3N4LMQ4"/>
<evidence type="ECO:0008006" key="9">
    <source>
        <dbReference type="Google" id="ProtNLM"/>
    </source>
</evidence>
<feature type="region of interest" description="Disordered" evidence="5">
    <location>
        <begin position="59"/>
        <end position="104"/>
    </location>
</feature>
<reference evidence="7 8" key="1">
    <citation type="journal article" date="2018" name="Nat. Ecol. Evol.">
        <title>Pezizomycetes genomes reveal the molecular basis of ectomycorrhizal truffle lifestyle.</title>
        <authorList>
            <person name="Murat C."/>
            <person name="Payen T."/>
            <person name="Noel B."/>
            <person name="Kuo A."/>
            <person name="Morin E."/>
            <person name="Chen J."/>
            <person name="Kohler A."/>
            <person name="Krizsan K."/>
            <person name="Balestrini R."/>
            <person name="Da Silva C."/>
            <person name="Montanini B."/>
            <person name="Hainaut M."/>
            <person name="Levati E."/>
            <person name="Barry K.W."/>
            <person name="Belfiori B."/>
            <person name="Cichocki N."/>
            <person name="Clum A."/>
            <person name="Dockter R.B."/>
            <person name="Fauchery L."/>
            <person name="Guy J."/>
            <person name="Iotti M."/>
            <person name="Le Tacon F."/>
            <person name="Lindquist E.A."/>
            <person name="Lipzen A."/>
            <person name="Malagnac F."/>
            <person name="Mello A."/>
            <person name="Molinier V."/>
            <person name="Miyauchi S."/>
            <person name="Poulain J."/>
            <person name="Riccioni C."/>
            <person name="Rubini A."/>
            <person name="Sitrit Y."/>
            <person name="Splivallo R."/>
            <person name="Traeger S."/>
            <person name="Wang M."/>
            <person name="Zifcakova L."/>
            <person name="Wipf D."/>
            <person name="Zambonelli A."/>
            <person name="Paolocci F."/>
            <person name="Nowrousian M."/>
            <person name="Ottonello S."/>
            <person name="Baldrian P."/>
            <person name="Spatafora J.W."/>
            <person name="Henrissat B."/>
            <person name="Nagy L.G."/>
            <person name="Aury J.M."/>
            <person name="Wincker P."/>
            <person name="Grigoriev I.V."/>
            <person name="Bonfante P."/>
            <person name="Martin F.M."/>
        </authorList>
    </citation>
    <scope>NUCLEOTIDE SEQUENCE [LARGE SCALE GENOMIC DNA]</scope>
    <source>
        <strain evidence="7 8">ATCC MYA-4762</strain>
    </source>
</reference>
<evidence type="ECO:0000256" key="5">
    <source>
        <dbReference type="SAM" id="MobiDB-lite"/>
    </source>
</evidence>
<comment type="subcellular location">
    <subcellularLocation>
        <location evidence="1">Membrane</location>
        <topology evidence="1">Single-pass membrane protein</topology>
    </subcellularLocation>
</comment>
<organism evidence="7 8">
    <name type="scientific">Terfezia boudieri ATCC MYA-4762</name>
    <dbReference type="NCBI Taxonomy" id="1051890"/>
    <lineage>
        <taxon>Eukaryota</taxon>
        <taxon>Fungi</taxon>
        <taxon>Dikarya</taxon>
        <taxon>Ascomycota</taxon>
        <taxon>Pezizomycotina</taxon>
        <taxon>Pezizomycetes</taxon>
        <taxon>Pezizales</taxon>
        <taxon>Pezizaceae</taxon>
        <taxon>Terfezia</taxon>
    </lineage>
</organism>
<sequence length="300" mass="32681">MGDLPPWAIESVSSSPWPTSDHLCLSTHYEPVFLVEDEVRLRFVFWSEVRIHFTNETLSDEGTHTSSTTRSSTTSTDPTSTRPALTGITLADPTSTTGQSSRSNRLSNTAKIGIGVALPILFLLIGGAIFFYFRRKRRQCNEKGEVGEVMIIGAKHGHLDEDQSSGPSGPTTFVHPGSTPQASDGHMYAPPAMQDPSGYEQGTAGVPAVIPVARRSPADEERFMHRPISPVHDNLLTEEVRGTVGGPSGTALGGSIRDRGSPTLDDDREMEWILEEERKAKERREQQGRLPHSPLNSIGA</sequence>
<evidence type="ECO:0000313" key="7">
    <source>
        <dbReference type="EMBL" id="RPB24207.1"/>
    </source>
</evidence>
<dbReference type="EMBL" id="ML121543">
    <property type="protein sequence ID" value="RPB24207.1"/>
    <property type="molecule type" value="Genomic_DNA"/>
</dbReference>
<dbReference type="OrthoDB" id="5396492at2759"/>
<evidence type="ECO:0000256" key="3">
    <source>
        <dbReference type="ARBA" id="ARBA00022989"/>
    </source>
</evidence>
<evidence type="ECO:0000256" key="4">
    <source>
        <dbReference type="ARBA" id="ARBA00023136"/>
    </source>
</evidence>
<feature type="transmembrane region" description="Helical" evidence="6">
    <location>
        <begin position="112"/>
        <end position="133"/>
    </location>
</feature>
<evidence type="ECO:0000313" key="8">
    <source>
        <dbReference type="Proteomes" id="UP000267821"/>
    </source>
</evidence>
<dbReference type="PANTHER" id="PTHR15549">
    <property type="entry name" value="PAIRED IMMUNOGLOBULIN-LIKE TYPE 2 RECEPTOR"/>
    <property type="match status" value="1"/>
</dbReference>
<gene>
    <name evidence="7" type="ORF">L211DRAFT_849327</name>
</gene>
<keyword evidence="2 6" id="KW-0812">Transmembrane</keyword>
<dbReference type="Proteomes" id="UP000267821">
    <property type="component" value="Unassembled WGS sequence"/>
</dbReference>
<dbReference type="InParanoid" id="A0A3N4LMQ4"/>
<dbReference type="GO" id="GO:0071944">
    <property type="term" value="C:cell periphery"/>
    <property type="evidence" value="ECO:0007669"/>
    <property type="project" value="UniProtKB-ARBA"/>
</dbReference>
<keyword evidence="4 6" id="KW-0472">Membrane</keyword>
<dbReference type="CDD" id="cd12087">
    <property type="entry name" value="TM_EGFR-like"/>
    <property type="match status" value="1"/>
</dbReference>
<feature type="compositionally biased region" description="Basic and acidic residues" evidence="5">
    <location>
        <begin position="275"/>
        <end position="287"/>
    </location>
</feature>
<feature type="compositionally biased region" description="Low complexity" evidence="5">
    <location>
        <begin position="64"/>
        <end position="81"/>
    </location>
</feature>
<evidence type="ECO:0000256" key="1">
    <source>
        <dbReference type="ARBA" id="ARBA00004167"/>
    </source>
</evidence>
<evidence type="ECO:0000256" key="6">
    <source>
        <dbReference type="SAM" id="Phobius"/>
    </source>
</evidence>
<feature type="compositionally biased region" description="Acidic residues" evidence="5">
    <location>
        <begin position="264"/>
        <end position="274"/>
    </location>
</feature>
<dbReference type="InterPro" id="IPR051694">
    <property type="entry name" value="Immunoregulatory_rcpt-like"/>
</dbReference>
<name>A0A3N4LMQ4_9PEZI</name>
<dbReference type="GO" id="GO:0016020">
    <property type="term" value="C:membrane"/>
    <property type="evidence" value="ECO:0007669"/>
    <property type="project" value="UniProtKB-SubCell"/>
</dbReference>
<evidence type="ECO:0000256" key="2">
    <source>
        <dbReference type="ARBA" id="ARBA00022692"/>
    </source>
</evidence>
<feature type="compositionally biased region" description="Polar residues" evidence="5">
    <location>
        <begin position="92"/>
        <end position="104"/>
    </location>
</feature>
<dbReference type="STRING" id="1051890.A0A3N4LMQ4"/>
<accession>A0A3N4LMQ4</accession>
<proteinExistence type="predicted"/>
<keyword evidence="3 6" id="KW-1133">Transmembrane helix</keyword>
<feature type="region of interest" description="Disordered" evidence="5">
    <location>
        <begin position="244"/>
        <end position="300"/>
    </location>
</feature>
<protein>
    <recommendedName>
        <fullName evidence="9">Mid2 domain-containing protein</fullName>
    </recommendedName>
</protein>
<dbReference type="PANTHER" id="PTHR15549:SF6">
    <property type="entry name" value="MID2 DOMAIN-CONTAINING PROTEIN"/>
    <property type="match status" value="1"/>
</dbReference>
<feature type="region of interest" description="Disordered" evidence="5">
    <location>
        <begin position="159"/>
        <end position="202"/>
    </location>
</feature>
<keyword evidence="8" id="KW-1185">Reference proteome</keyword>